<gene>
    <name evidence="5" type="ORF">ABXS05_22565</name>
</gene>
<dbReference type="Pfam" id="PF14246">
    <property type="entry name" value="TetR_C_7"/>
    <property type="match status" value="1"/>
</dbReference>
<protein>
    <submittedName>
        <fullName evidence="5">TetR/AcrR family transcriptional regulator</fullName>
    </submittedName>
</protein>
<dbReference type="PROSITE" id="PS50977">
    <property type="entry name" value="HTH_TETR_2"/>
    <property type="match status" value="1"/>
</dbReference>
<keyword evidence="1 2" id="KW-0238">DNA-binding</keyword>
<dbReference type="Gene3D" id="1.10.10.60">
    <property type="entry name" value="Homeodomain-like"/>
    <property type="match status" value="1"/>
</dbReference>
<dbReference type="InterPro" id="IPR039536">
    <property type="entry name" value="TetR_C_Proteobacteria"/>
</dbReference>
<comment type="caution">
    <text evidence="5">The sequence shown here is derived from an EMBL/GenBank/DDBJ whole genome shotgun (WGS) entry which is preliminary data.</text>
</comment>
<dbReference type="Proteomes" id="UP001555786">
    <property type="component" value="Unassembled WGS sequence"/>
</dbReference>
<dbReference type="InterPro" id="IPR036271">
    <property type="entry name" value="Tet_transcr_reg_TetR-rel_C_sf"/>
</dbReference>
<dbReference type="InterPro" id="IPR009057">
    <property type="entry name" value="Homeodomain-like_sf"/>
</dbReference>
<evidence type="ECO:0000256" key="2">
    <source>
        <dbReference type="PROSITE-ProRule" id="PRU00335"/>
    </source>
</evidence>
<dbReference type="PANTHER" id="PTHR30055:SF146">
    <property type="entry name" value="HTH-TYPE TRANSCRIPTIONAL DUAL REGULATOR CECR"/>
    <property type="match status" value="1"/>
</dbReference>
<dbReference type="RefSeq" id="WP_367625449.1">
    <property type="nucleotide sequence ID" value="NZ_JBFNQD010000008.1"/>
</dbReference>
<dbReference type="SUPFAM" id="SSF46689">
    <property type="entry name" value="Homeodomain-like"/>
    <property type="match status" value="1"/>
</dbReference>
<feature type="region of interest" description="Disordered" evidence="3">
    <location>
        <begin position="219"/>
        <end position="246"/>
    </location>
</feature>
<dbReference type="EMBL" id="JBFNQD010000008">
    <property type="protein sequence ID" value="MEW9308355.1"/>
    <property type="molecule type" value="Genomic_DNA"/>
</dbReference>
<feature type="DNA-binding region" description="H-T-H motif" evidence="2">
    <location>
        <begin position="46"/>
        <end position="65"/>
    </location>
</feature>
<feature type="domain" description="HTH tetR-type" evidence="4">
    <location>
        <begin position="23"/>
        <end position="83"/>
    </location>
</feature>
<keyword evidence="6" id="KW-1185">Reference proteome</keyword>
<dbReference type="Pfam" id="PF00440">
    <property type="entry name" value="TetR_N"/>
    <property type="match status" value="1"/>
</dbReference>
<evidence type="ECO:0000259" key="4">
    <source>
        <dbReference type="PROSITE" id="PS50977"/>
    </source>
</evidence>
<dbReference type="InterPro" id="IPR050109">
    <property type="entry name" value="HTH-type_TetR-like_transc_reg"/>
</dbReference>
<feature type="compositionally biased region" description="Basic and acidic residues" evidence="3">
    <location>
        <begin position="219"/>
        <end position="238"/>
    </location>
</feature>
<dbReference type="SUPFAM" id="SSF48498">
    <property type="entry name" value="Tetracyclin repressor-like, C-terminal domain"/>
    <property type="match status" value="1"/>
</dbReference>
<evidence type="ECO:0000313" key="5">
    <source>
        <dbReference type="EMBL" id="MEW9308355.1"/>
    </source>
</evidence>
<dbReference type="PANTHER" id="PTHR30055">
    <property type="entry name" value="HTH-TYPE TRANSCRIPTIONAL REGULATOR RUTR"/>
    <property type="match status" value="1"/>
</dbReference>
<evidence type="ECO:0000256" key="1">
    <source>
        <dbReference type="ARBA" id="ARBA00023125"/>
    </source>
</evidence>
<proteinExistence type="predicted"/>
<dbReference type="InterPro" id="IPR001647">
    <property type="entry name" value="HTH_TetR"/>
</dbReference>
<sequence>MTTDPNSDLSSPLMTMKGSDDAIVCARHLLRAARRKFFTRPYDAVSMEDIAASAGIAEAKACGLFASKEELFASLVVQEMAAAAVEIWCRTVGSTDMETVLLQVARNYVGLFGSNRATEIYRSLICVSARFPHLGRIIYEHGARVLLERLSAYIAARSAEGCLAVSDPDLAAQQFLSLIHGNLHLREVLAAQPVSDTEIDRVIESGVRLFLSGYRRDQHQESRPARSEHLERSADECRSAGGATSH</sequence>
<reference evidence="5 6" key="1">
    <citation type="submission" date="2024-07" db="EMBL/GenBank/DDBJ databases">
        <title>Description of Labrys sedimenti sp. nov., isolated from a diclofenac-degrading enrichment culture.</title>
        <authorList>
            <person name="Tancsics A."/>
            <person name="Csepanyi A."/>
        </authorList>
    </citation>
    <scope>NUCLEOTIDE SEQUENCE [LARGE SCALE GENOMIC DNA]</scope>
    <source>
        <strain evidence="5 6">LMG 23578</strain>
    </source>
</reference>
<accession>A0ABV3PRS2</accession>
<name>A0ABV3PRS2_9HYPH</name>
<dbReference type="Gene3D" id="1.10.357.10">
    <property type="entry name" value="Tetracycline Repressor, domain 2"/>
    <property type="match status" value="1"/>
</dbReference>
<evidence type="ECO:0000256" key="3">
    <source>
        <dbReference type="SAM" id="MobiDB-lite"/>
    </source>
</evidence>
<organism evidence="5 6">
    <name type="scientific">Labrys neptuniae</name>
    <dbReference type="NCBI Taxonomy" id="376174"/>
    <lineage>
        <taxon>Bacteria</taxon>
        <taxon>Pseudomonadati</taxon>
        <taxon>Pseudomonadota</taxon>
        <taxon>Alphaproteobacteria</taxon>
        <taxon>Hyphomicrobiales</taxon>
        <taxon>Xanthobacteraceae</taxon>
        <taxon>Labrys</taxon>
    </lineage>
</organism>
<evidence type="ECO:0000313" key="6">
    <source>
        <dbReference type="Proteomes" id="UP001555786"/>
    </source>
</evidence>